<dbReference type="RefSeq" id="WP_275088680.1">
    <property type="nucleotide sequence ID" value="NZ_CP119078.1"/>
</dbReference>
<gene>
    <name evidence="2" type="ORF">PXX05_13315</name>
</gene>
<dbReference type="InterPro" id="IPR016181">
    <property type="entry name" value="Acyl_CoA_acyltransferase"/>
</dbReference>
<accession>A0ABY8ASW6</accession>
<dbReference type="Pfam" id="PF13673">
    <property type="entry name" value="Acetyltransf_10"/>
    <property type="match status" value="1"/>
</dbReference>
<dbReference type="SUPFAM" id="SSF55729">
    <property type="entry name" value="Acyl-CoA N-acyltransferases (Nat)"/>
    <property type="match status" value="1"/>
</dbReference>
<sequence>MPTLEDLQDENTLKECFSRRLRRALKECPFKLQLLSDDDPEIEDADLLIEETFPEKEAEQYKPSYLLSSLKNVAVLACLKKGVVIGVITVNIDDQDAELHSLAIDKNYRNQKIGSLLMIAVHDLCVALDVTNISLISSAYGQSFYESFHFKTMALQSYEASLPFKRSIIKNKLDSFMDCHSKSKKRELVISDSSLFSEKKRRCIEKEDTPTITPSN</sequence>
<protein>
    <submittedName>
        <fullName evidence="2">GNAT family N-acetyltransferase</fullName>
    </submittedName>
</protein>
<organism evidence="2 3">
    <name type="scientific">Legionella cardiaca</name>
    <dbReference type="NCBI Taxonomy" id="1071983"/>
    <lineage>
        <taxon>Bacteria</taxon>
        <taxon>Pseudomonadati</taxon>
        <taxon>Pseudomonadota</taxon>
        <taxon>Gammaproteobacteria</taxon>
        <taxon>Legionellales</taxon>
        <taxon>Legionellaceae</taxon>
        <taxon>Legionella</taxon>
    </lineage>
</organism>
<reference evidence="2 3" key="1">
    <citation type="submission" date="2023-02" db="EMBL/GenBank/DDBJ databases">
        <title>Genome Sequence of L. cardiaca H63T.</title>
        <authorList>
            <person name="Lopez A.E."/>
            <person name="Cianciotto N.P."/>
        </authorList>
    </citation>
    <scope>NUCLEOTIDE SEQUENCE [LARGE SCALE GENOMIC DNA]</scope>
    <source>
        <strain evidence="2 3">H63</strain>
    </source>
</reference>
<dbReference type="InterPro" id="IPR000182">
    <property type="entry name" value="GNAT_dom"/>
</dbReference>
<name>A0ABY8ASW6_9GAMM</name>
<dbReference type="Proteomes" id="UP001222087">
    <property type="component" value="Chromosome"/>
</dbReference>
<evidence type="ECO:0000313" key="3">
    <source>
        <dbReference type="Proteomes" id="UP001222087"/>
    </source>
</evidence>
<dbReference type="Gene3D" id="3.40.630.30">
    <property type="match status" value="1"/>
</dbReference>
<evidence type="ECO:0000313" key="2">
    <source>
        <dbReference type="EMBL" id="WED42864.1"/>
    </source>
</evidence>
<evidence type="ECO:0000259" key="1">
    <source>
        <dbReference type="PROSITE" id="PS51186"/>
    </source>
</evidence>
<feature type="domain" description="N-acetyltransferase" evidence="1">
    <location>
        <begin position="32"/>
        <end position="169"/>
    </location>
</feature>
<proteinExistence type="predicted"/>
<keyword evidence="3" id="KW-1185">Reference proteome</keyword>
<dbReference type="EMBL" id="CP119078">
    <property type="protein sequence ID" value="WED42864.1"/>
    <property type="molecule type" value="Genomic_DNA"/>
</dbReference>
<dbReference type="PROSITE" id="PS51186">
    <property type="entry name" value="GNAT"/>
    <property type="match status" value="1"/>
</dbReference>
<dbReference type="CDD" id="cd04301">
    <property type="entry name" value="NAT_SF"/>
    <property type="match status" value="1"/>
</dbReference>